<evidence type="ECO:0000256" key="7">
    <source>
        <dbReference type="ARBA" id="ARBA00023014"/>
    </source>
</evidence>
<evidence type="ECO:0000256" key="3">
    <source>
        <dbReference type="ARBA" id="ARBA00022617"/>
    </source>
</evidence>
<keyword evidence="7" id="KW-0411">Iron-sulfur</keyword>
<feature type="compositionally biased region" description="Basic residues" evidence="8">
    <location>
        <begin position="187"/>
        <end position="213"/>
    </location>
</feature>
<comment type="pathway">
    <text evidence="2">Nitrogen metabolism; nitrate reduction (assimilation).</text>
</comment>
<sequence>MTRTPRTLVVVGHGMTGHRLVEHLRAHDRHGAWRAVVLAEEPRPAYNRVALSSYLEGRSAADLTLADRAFLTDPLVELRTAAPVTGIDRRARTVTTADGTVTRYDALVLATGSRPFVPPVPGRDLPGCFVYRTFDDLDALREAAREGLPGVVVGGGPARPGGRQRAAAARRPPPRRGTRAASDAGAARRRGSTCAHPARHRSRTAGALRHRRP</sequence>
<dbReference type="Proteomes" id="UP001501455">
    <property type="component" value="Unassembled WGS sequence"/>
</dbReference>
<proteinExistence type="predicted"/>
<keyword evidence="6" id="KW-0408">Iron</keyword>
<evidence type="ECO:0000256" key="2">
    <source>
        <dbReference type="ARBA" id="ARBA00005096"/>
    </source>
</evidence>
<name>A0ABP6TGR0_9ACTN</name>
<evidence type="ECO:0000259" key="9">
    <source>
        <dbReference type="Pfam" id="PF07992"/>
    </source>
</evidence>
<evidence type="ECO:0000256" key="4">
    <source>
        <dbReference type="ARBA" id="ARBA00022723"/>
    </source>
</evidence>
<comment type="cofactor">
    <cofactor evidence="1">
        <name>siroheme</name>
        <dbReference type="ChEBI" id="CHEBI:60052"/>
    </cofactor>
</comment>
<dbReference type="InterPro" id="IPR036188">
    <property type="entry name" value="FAD/NAD-bd_sf"/>
</dbReference>
<evidence type="ECO:0000256" key="6">
    <source>
        <dbReference type="ARBA" id="ARBA00023004"/>
    </source>
</evidence>
<keyword evidence="3" id="KW-0349">Heme</keyword>
<protein>
    <recommendedName>
        <fullName evidence="9">FAD/NAD(P)-binding domain-containing protein</fullName>
    </recommendedName>
</protein>
<evidence type="ECO:0000256" key="1">
    <source>
        <dbReference type="ARBA" id="ARBA00001929"/>
    </source>
</evidence>
<evidence type="ECO:0000256" key="8">
    <source>
        <dbReference type="SAM" id="MobiDB-lite"/>
    </source>
</evidence>
<feature type="region of interest" description="Disordered" evidence="8">
    <location>
        <begin position="151"/>
        <end position="213"/>
    </location>
</feature>
<gene>
    <name evidence="10" type="ORF">GCM10019016_015210</name>
</gene>
<comment type="caution">
    <text evidence="10">The sequence shown here is derived from an EMBL/GenBank/DDBJ whole genome shotgun (WGS) entry which is preliminary data.</text>
</comment>
<feature type="compositionally biased region" description="Low complexity" evidence="8">
    <location>
        <begin position="160"/>
        <end position="170"/>
    </location>
</feature>
<keyword evidence="5" id="KW-0560">Oxidoreductase</keyword>
<feature type="domain" description="FAD/NAD(P)-binding" evidence="9">
    <location>
        <begin position="8"/>
        <end position="157"/>
    </location>
</feature>
<dbReference type="Gene3D" id="3.50.50.60">
    <property type="entry name" value="FAD/NAD(P)-binding domain"/>
    <property type="match status" value="2"/>
</dbReference>
<dbReference type="InterPro" id="IPR052034">
    <property type="entry name" value="NasD-like"/>
</dbReference>
<organism evidence="10 11">
    <name type="scientific">Streptomyces prasinosporus</name>
    <dbReference type="NCBI Taxonomy" id="68256"/>
    <lineage>
        <taxon>Bacteria</taxon>
        <taxon>Bacillati</taxon>
        <taxon>Actinomycetota</taxon>
        <taxon>Actinomycetes</taxon>
        <taxon>Kitasatosporales</taxon>
        <taxon>Streptomycetaceae</taxon>
        <taxon>Streptomyces</taxon>
        <taxon>Streptomyces albogriseolus group</taxon>
    </lineage>
</organism>
<dbReference type="EMBL" id="BAAAXF010000016">
    <property type="protein sequence ID" value="GAA3494421.1"/>
    <property type="molecule type" value="Genomic_DNA"/>
</dbReference>
<evidence type="ECO:0000313" key="11">
    <source>
        <dbReference type="Proteomes" id="UP001501455"/>
    </source>
</evidence>
<dbReference type="SUPFAM" id="SSF51905">
    <property type="entry name" value="FAD/NAD(P)-binding domain"/>
    <property type="match status" value="1"/>
</dbReference>
<dbReference type="PANTHER" id="PTHR43809:SF1">
    <property type="entry name" value="NITRITE REDUCTASE (NADH) LARGE SUBUNIT"/>
    <property type="match status" value="1"/>
</dbReference>
<evidence type="ECO:0000313" key="10">
    <source>
        <dbReference type="EMBL" id="GAA3494421.1"/>
    </source>
</evidence>
<dbReference type="Pfam" id="PF07992">
    <property type="entry name" value="Pyr_redox_2"/>
    <property type="match status" value="1"/>
</dbReference>
<accession>A0ABP6TGR0</accession>
<dbReference type="PANTHER" id="PTHR43809">
    <property type="entry name" value="NITRITE REDUCTASE (NADH) LARGE SUBUNIT"/>
    <property type="match status" value="1"/>
</dbReference>
<keyword evidence="11" id="KW-1185">Reference proteome</keyword>
<keyword evidence="4" id="KW-0479">Metal-binding</keyword>
<dbReference type="InterPro" id="IPR023753">
    <property type="entry name" value="FAD/NAD-binding_dom"/>
</dbReference>
<reference evidence="11" key="1">
    <citation type="journal article" date="2019" name="Int. J. Syst. Evol. Microbiol.">
        <title>The Global Catalogue of Microorganisms (GCM) 10K type strain sequencing project: providing services to taxonomists for standard genome sequencing and annotation.</title>
        <authorList>
            <consortium name="The Broad Institute Genomics Platform"/>
            <consortium name="The Broad Institute Genome Sequencing Center for Infectious Disease"/>
            <person name="Wu L."/>
            <person name="Ma J."/>
        </authorList>
    </citation>
    <scope>NUCLEOTIDE SEQUENCE [LARGE SCALE GENOMIC DNA]</scope>
    <source>
        <strain evidence="11">JCM 4816</strain>
    </source>
</reference>
<evidence type="ECO:0000256" key="5">
    <source>
        <dbReference type="ARBA" id="ARBA00023002"/>
    </source>
</evidence>